<gene>
    <name evidence="5" type="ORF">FVE85_1428</name>
</gene>
<dbReference type="InterPro" id="IPR002885">
    <property type="entry name" value="PPR_rpt"/>
</dbReference>
<dbReference type="OMA" id="IGFLCQK"/>
<evidence type="ECO:0000313" key="5">
    <source>
        <dbReference type="EMBL" id="KAA8495273.1"/>
    </source>
</evidence>
<dbReference type="Proteomes" id="UP000324585">
    <property type="component" value="Unassembled WGS sequence"/>
</dbReference>
<feature type="repeat" description="PPR" evidence="2">
    <location>
        <begin position="496"/>
        <end position="530"/>
    </location>
</feature>
<comment type="caution">
    <text evidence="5">The sequence shown here is derived from an EMBL/GenBank/DDBJ whole genome shotgun (WGS) entry which is preliminary data.</text>
</comment>
<name>A0A5J4YX80_PORPP</name>
<evidence type="ECO:0000259" key="4">
    <source>
        <dbReference type="Pfam" id="PF17177"/>
    </source>
</evidence>
<feature type="repeat" description="PPR" evidence="2">
    <location>
        <begin position="391"/>
        <end position="425"/>
    </location>
</feature>
<feature type="repeat" description="PPR" evidence="2">
    <location>
        <begin position="531"/>
        <end position="561"/>
    </location>
</feature>
<evidence type="ECO:0000256" key="2">
    <source>
        <dbReference type="PROSITE-ProRule" id="PRU00708"/>
    </source>
</evidence>
<feature type="repeat" description="PPR" evidence="2">
    <location>
        <begin position="461"/>
        <end position="495"/>
    </location>
</feature>
<evidence type="ECO:0000256" key="1">
    <source>
        <dbReference type="ARBA" id="ARBA00022737"/>
    </source>
</evidence>
<organism evidence="5 6">
    <name type="scientific">Porphyridium purpureum</name>
    <name type="common">Red alga</name>
    <name type="synonym">Porphyridium cruentum</name>
    <dbReference type="NCBI Taxonomy" id="35688"/>
    <lineage>
        <taxon>Eukaryota</taxon>
        <taxon>Rhodophyta</taxon>
        <taxon>Bangiophyceae</taxon>
        <taxon>Porphyridiales</taxon>
        <taxon>Porphyridiaceae</taxon>
        <taxon>Porphyridium</taxon>
    </lineage>
</organism>
<accession>A0A5J4YX80</accession>
<feature type="domain" description="PROP1-like PPR" evidence="4">
    <location>
        <begin position="503"/>
        <end position="675"/>
    </location>
</feature>
<dbReference type="OrthoDB" id="185373at2759"/>
<dbReference type="InterPro" id="IPR033443">
    <property type="entry name" value="PROP1-like_PPR_dom"/>
</dbReference>
<dbReference type="PANTHER" id="PTHR47447">
    <property type="entry name" value="OS03G0856100 PROTEIN"/>
    <property type="match status" value="1"/>
</dbReference>
<keyword evidence="1" id="KW-0677">Repeat</keyword>
<dbReference type="Pfam" id="PF17177">
    <property type="entry name" value="PPR_long"/>
    <property type="match status" value="1"/>
</dbReference>
<protein>
    <submittedName>
        <fullName evidence="5">Pentatricopeptide repeat-containing protein</fullName>
    </submittedName>
</protein>
<feature type="repeat" description="PPR" evidence="2">
    <location>
        <begin position="567"/>
        <end position="601"/>
    </location>
</feature>
<reference evidence="6" key="1">
    <citation type="journal article" date="2019" name="Nat. Commun.">
        <title>Expansion of phycobilisome linker gene families in mesophilic red algae.</title>
        <authorList>
            <person name="Lee J."/>
            <person name="Kim D."/>
            <person name="Bhattacharya D."/>
            <person name="Yoon H.S."/>
        </authorList>
    </citation>
    <scope>NUCLEOTIDE SEQUENCE [LARGE SCALE GENOMIC DNA]</scope>
    <source>
        <strain evidence="6">CCMP 1328</strain>
    </source>
</reference>
<dbReference type="Pfam" id="PF01535">
    <property type="entry name" value="PPR"/>
    <property type="match status" value="2"/>
</dbReference>
<feature type="region of interest" description="Disordered" evidence="3">
    <location>
        <begin position="215"/>
        <end position="251"/>
    </location>
</feature>
<evidence type="ECO:0000256" key="3">
    <source>
        <dbReference type="SAM" id="MobiDB-lite"/>
    </source>
</evidence>
<feature type="repeat" description="PPR" evidence="2">
    <location>
        <begin position="426"/>
        <end position="460"/>
    </location>
</feature>
<dbReference type="Gene3D" id="1.25.40.10">
    <property type="entry name" value="Tetratricopeptide repeat domain"/>
    <property type="match status" value="4"/>
</dbReference>
<dbReference type="PROSITE" id="PS51375">
    <property type="entry name" value="PPR"/>
    <property type="match status" value="10"/>
</dbReference>
<sequence>MIVGHLLSGSAFLPVPGSVIKLENANVTNKREGYGAIAAPKGLRSRVQPQPQPQQQADAAAQAAPSLAHELFWGSGSTAAHLAPVVVSASAHRTALEATPMADEQRVPAGGLQLLDSTPWRSSLFDGAHPGLATPRLAVHDSAFSSARGAGSGNLSASTYFQSPQRNYHLPKMMNSPVASGPSHRTRPEEMLTVRLGEATIQPSQTTPMLYNKSTLPDASGETEHSASSYASESLPAPASNATSAHVPKATQRRLAARLESALRERRVADACALLHEYGSMRVFSTRHYNAVLDALCKGQKVAEAERLFSSLSSPDVASYSIMISMYAKLGRANEAELLFAVMRNSGGKVQPNAFTYSAMIEAMGRIGRIGRAQEIFDEMVRESELGMASNVVACNAMLKVFVKGGQFDAAMRLADQMEAHGVRADVVTYGTLIDACSKAHDVERAFAFFDRMVLENVRPNRVCYASLIDACGKCKQIDRAFEVFEQMKRDGISPDLFTFNALIDSCGRSRMVERAFAAYEEIGRHNLKPDRVTFNALITCCARARALSSAFKVLDDMTRLARIRPDRHTFNSLIDACGKSERLDLAENVYSKMCALNVRPCVVTFNALIDACGRARAPERAFYFLQEMAAHGVEPDTYTLNTMVAVLCRSGMFDRAVSVLRVMRERADEVSYNTLIDFLAKAGDGWEQTAASLMLEMQTRNLSASRSAIASLSTALGVSLEESRPSGTGGRSGIVCVCMTGSLILRVAVSILHVRPNNFVCCPGFCCMSKKNTKQKNKL</sequence>
<dbReference type="Pfam" id="PF13041">
    <property type="entry name" value="PPR_2"/>
    <property type="match status" value="2"/>
</dbReference>
<feature type="repeat" description="PPR" evidence="2">
    <location>
        <begin position="353"/>
        <end position="383"/>
    </location>
</feature>
<dbReference type="AlphaFoldDB" id="A0A5J4YX80"/>
<evidence type="ECO:0000313" key="6">
    <source>
        <dbReference type="Proteomes" id="UP000324585"/>
    </source>
</evidence>
<proteinExistence type="predicted"/>
<keyword evidence="6" id="KW-1185">Reference proteome</keyword>
<feature type="repeat" description="PPR" evidence="2">
    <location>
        <begin position="637"/>
        <end position="671"/>
    </location>
</feature>
<feature type="repeat" description="PPR" evidence="2">
    <location>
        <begin position="602"/>
        <end position="636"/>
    </location>
</feature>
<dbReference type="NCBIfam" id="TIGR00756">
    <property type="entry name" value="PPR"/>
    <property type="match status" value="11"/>
</dbReference>
<feature type="repeat" description="PPR" evidence="2">
    <location>
        <begin position="316"/>
        <end position="350"/>
    </location>
</feature>
<dbReference type="PANTHER" id="PTHR47447:SF17">
    <property type="entry name" value="OS12G0638900 PROTEIN"/>
    <property type="match status" value="1"/>
</dbReference>
<dbReference type="InterPro" id="IPR011990">
    <property type="entry name" value="TPR-like_helical_dom_sf"/>
</dbReference>
<dbReference type="EMBL" id="VRMN01000003">
    <property type="protein sequence ID" value="KAA8495273.1"/>
    <property type="molecule type" value="Genomic_DNA"/>
</dbReference>